<gene>
    <name evidence="24" type="ORF">HNY73_002231</name>
</gene>
<keyword evidence="23" id="KW-0812">Transmembrane</keyword>
<evidence type="ECO:0000256" key="11">
    <source>
        <dbReference type="ARBA" id="ARBA00023033"/>
    </source>
</evidence>
<evidence type="ECO:0000256" key="22">
    <source>
        <dbReference type="RuleBase" id="RU000461"/>
    </source>
</evidence>
<dbReference type="PRINTS" id="PR01686">
    <property type="entry name" value="EP450ICYP2D"/>
</dbReference>
<comment type="cofactor">
    <cofactor evidence="21">
        <name>heme</name>
        <dbReference type="ChEBI" id="CHEBI:30413"/>
    </cofactor>
</comment>
<evidence type="ECO:0000256" key="15">
    <source>
        <dbReference type="ARBA" id="ARBA00044116"/>
    </source>
</evidence>
<dbReference type="InterPro" id="IPR050182">
    <property type="entry name" value="Cytochrome_P450_fam2"/>
</dbReference>
<evidence type="ECO:0000313" key="25">
    <source>
        <dbReference type="Proteomes" id="UP000807504"/>
    </source>
</evidence>
<dbReference type="AlphaFoldDB" id="A0A8T0FU84"/>
<evidence type="ECO:0000256" key="8">
    <source>
        <dbReference type="ARBA" id="ARBA00022848"/>
    </source>
</evidence>
<evidence type="ECO:0000256" key="7">
    <source>
        <dbReference type="ARBA" id="ARBA00022824"/>
    </source>
</evidence>
<dbReference type="PANTHER" id="PTHR24300">
    <property type="entry name" value="CYTOCHROME P450 508A4-RELATED"/>
    <property type="match status" value="1"/>
</dbReference>
<keyword evidence="13 23" id="KW-0472">Membrane</keyword>
<dbReference type="EMBL" id="JABXBU010000002">
    <property type="protein sequence ID" value="KAF8794232.1"/>
    <property type="molecule type" value="Genomic_DNA"/>
</dbReference>
<reference evidence="24" key="1">
    <citation type="journal article" date="2020" name="bioRxiv">
        <title>Chromosome-level reference genome of the European wasp spider Argiope bruennichi: a resource for studies on range expansion and evolutionary adaptation.</title>
        <authorList>
            <person name="Sheffer M.M."/>
            <person name="Hoppe A."/>
            <person name="Krehenwinkel H."/>
            <person name="Uhl G."/>
            <person name="Kuss A.W."/>
            <person name="Jensen L."/>
            <person name="Jensen C."/>
            <person name="Gillespie R.G."/>
            <person name="Hoff K.J."/>
            <person name="Prost S."/>
        </authorList>
    </citation>
    <scope>NUCLEOTIDE SEQUENCE</scope>
</reference>
<evidence type="ECO:0000256" key="18">
    <source>
        <dbReference type="ARBA" id="ARBA00044282"/>
    </source>
</evidence>
<evidence type="ECO:0000256" key="6">
    <source>
        <dbReference type="ARBA" id="ARBA00022723"/>
    </source>
</evidence>
<evidence type="ECO:0000256" key="14">
    <source>
        <dbReference type="ARBA" id="ARBA00044040"/>
    </source>
</evidence>
<accession>A0A8T0FU84</accession>
<evidence type="ECO:0000256" key="4">
    <source>
        <dbReference type="ARBA" id="ARBA00010617"/>
    </source>
</evidence>
<evidence type="ECO:0000313" key="24">
    <source>
        <dbReference type="EMBL" id="KAF8794232.1"/>
    </source>
</evidence>
<evidence type="ECO:0000256" key="5">
    <source>
        <dbReference type="ARBA" id="ARBA00022617"/>
    </source>
</evidence>
<dbReference type="InterPro" id="IPR017972">
    <property type="entry name" value="Cyt_P450_CS"/>
</dbReference>
<dbReference type="GO" id="GO:0008202">
    <property type="term" value="P:steroid metabolic process"/>
    <property type="evidence" value="ECO:0007669"/>
    <property type="project" value="UniProtKB-ARBA"/>
</dbReference>
<dbReference type="GO" id="GO:0020037">
    <property type="term" value="F:heme binding"/>
    <property type="evidence" value="ECO:0007669"/>
    <property type="project" value="InterPro"/>
</dbReference>
<dbReference type="EC" id="1.14.14.16" evidence="14"/>
<dbReference type="PRINTS" id="PR00385">
    <property type="entry name" value="P450"/>
</dbReference>
<comment type="subcellular location">
    <subcellularLocation>
        <location evidence="1">Endomembrane system</location>
        <topology evidence="1">Peripheral membrane protein</topology>
    </subcellularLocation>
    <subcellularLocation>
        <location evidence="3">Endoplasmic reticulum membrane</location>
    </subcellularLocation>
    <subcellularLocation>
        <location evidence="2">Microsome membrane</location>
    </subcellularLocation>
</comment>
<dbReference type="Pfam" id="PF00067">
    <property type="entry name" value="p450"/>
    <property type="match status" value="1"/>
</dbReference>
<keyword evidence="10 21" id="KW-0408">Iron</keyword>
<sequence length="514" mass="58679">MPRITAMFVTNFSQYVNSSTWVLLPMVAVFVSVFSFTRYIVKSYFNRNLLKEPPGPWGLPIFGYLLFLKRSSHLKLTKLGKKFGSIYQIFLGSKRVVVVSDPKLVREAFRQSIFSGRPDTSLTRLMDGYGIINSGGKLWLEQRAFLHSVLREFGARNMGPNRTSLELNIQNQVSELLASLSTRKGAKVYVRPVIARAVSNVVGTMLMSVTFDESDEGFKRLLYLIEDGFKHLTVAVPVNFMPVLRYLPIVRSAYKKIQSNKKETDAYFAQVARRHKETLDPENVRDFVDAFFVKQAEVKHQNKETFFSDEQLHQVMGDVFSAGLETVTSTLEWSVVFLVRHKAVQRRFQEEIDDVIGSERRPELSDLPHMPYAEAFILEVLRRANVIPLGNSHATLQDTQLGGYFIPEGTHIIPNLWSIHMDPNLWDSPEEFRPERFLVDGAVVKPQHFMPFSVGRRMCVGDILTKMEVFLFLTGLLQKFDLEVPADEELPNLDADTHVSLSAKPFNVCAFPRE</sequence>
<dbReference type="GO" id="GO:0008289">
    <property type="term" value="F:lipid binding"/>
    <property type="evidence" value="ECO:0007669"/>
    <property type="project" value="UniProtKB-KW"/>
</dbReference>
<keyword evidence="5 21" id="KW-0349">Heme</keyword>
<dbReference type="InterPro" id="IPR001128">
    <property type="entry name" value="Cyt_P450"/>
</dbReference>
<dbReference type="GO" id="GO:0004509">
    <property type="term" value="F:steroid 21-monooxygenase activity"/>
    <property type="evidence" value="ECO:0007669"/>
    <property type="project" value="UniProtKB-EC"/>
</dbReference>
<proteinExistence type="inferred from homology"/>
<protein>
    <recommendedName>
        <fullName evidence="15">Steroid 21-hydroxylase</fullName>
        <ecNumber evidence="14">1.14.14.16</ecNumber>
    </recommendedName>
    <alternativeName>
        <fullName evidence="19">21-OHase</fullName>
    </alternativeName>
    <alternativeName>
        <fullName evidence="16">Cytochrome P-450c21</fullName>
    </alternativeName>
    <alternativeName>
        <fullName evidence="20">Cytochrome P450 21</fullName>
    </alternativeName>
    <alternativeName>
        <fullName evidence="18">Cytochrome P450 XXI</fullName>
    </alternativeName>
    <alternativeName>
        <fullName evidence="17">Cytochrome P450-C21</fullName>
    </alternativeName>
</protein>
<dbReference type="SUPFAM" id="SSF48264">
    <property type="entry name" value="Cytochrome P450"/>
    <property type="match status" value="1"/>
</dbReference>
<evidence type="ECO:0000256" key="19">
    <source>
        <dbReference type="ARBA" id="ARBA00044304"/>
    </source>
</evidence>
<evidence type="ECO:0000256" key="12">
    <source>
        <dbReference type="ARBA" id="ARBA00023121"/>
    </source>
</evidence>
<name>A0A8T0FU84_ARGBR</name>
<keyword evidence="25" id="KW-1185">Reference proteome</keyword>
<dbReference type="InterPro" id="IPR002401">
    <property type="entry name" value="Cyt_P450_E_grp-I"/>
</dbReference>
<evidence type="ECO:0000256" key="10">
    <source>
        <dbReference type="ARBA" id="ARBA00023004"/>
    </source>
</evidence>
<dbReference type="GO" id="GO:0005789">
    <property type="term" value="C:endoplasmic reticulum membrane"/>
    <property type="evidence" value="ECO:0007669"/>
    <property type="project" value="UniProtKB-SubCell"/>
</dbReference>
<dbReference type="Proteomes" id="UP000807504">
    <property type="component" value="Unassembled WGS sequence"/>
</dbReference>
<keyword evidence="8" id="KW-0492">Microsome</keyword>
<feature type="transmembrane region" description="Helical" evidence="23">
    <location>
        <begin position="20"/>
        <end position="41"/>
    </location>
</feature>
<evidence type="ECO:0000256" key="17">
    <source>
        <dbReference type="ARBA" id="ARBA00044265"/>
    </source>
</evidence>
<evidence type="ECO:0000256" key="9">
    <source>
        <dbReference type="ARBA" id="ARBA00023002"/>
    </source>
</evidence>
<evidence type="ECO:0000256" key="23">
    <source>
        <dbReference type="SAM" id="Phobius"/>
    </source>
</evidence>
<evidence type="ECO:0000256" key="16">
    <source>
        <dbReference type="ARBA" id="ARBA00044217"/>
    </source>
</evidence>
<reference evidence="24" key="2">
    <citation type="submission" date="2020-06" db="EMBL/GenBank/DDBJ databases">
        <authorList>
            <person name="Sheffer M."/>
        </authorList>
    </citation>
    <scope>NUCLEOTIDE SEQUENCE</scope>
</reference>
<keyword evidence="12" id="KW-0446">Lipid-binding</keyword>
<feature type="binding site" description="axial binding residue" evidence="21">
    <location>
        <position position="459"/>
    </location>
    <ligand>
        <name>heme</name>
        <dbReference type="ChEBI" id="CHEBI:30413"/>
    </ligand>
    <ligandPart>
        <name>Fe</name>
        <dbReference type="ChEBI" id="CHEBI:18248"/>
    </ligandPart>
</feature>
<evidence type="ECO:0000256" key="2">
    <source>
        <dbReference type="ARBA" id="ARBA00004524"/>
    </source>
</evidence>
<comment type="caution">
    <text evidence="24">The sequence shown here is derived from an EMBL/GenBank/DDBJ whole genome shotgun (WGS) entry which is preliminary data.</text>
</comment>
<dbReference type="Gene3D" id="1.10.630.10">
    <property type="entry name" value="Cytochrome P450"/>
    <property type="match status" value="1"/>
</dbReference>
<organism evidence="24 25">
    <name type="scientific">Argiope bruennichi</name>
    <name type="common">Wasp spider</name>
    <name type="synonym">Aranea bruennichi</name>
    <dbReference type="NCBI Taxonomy" id="94029"/>
    <lineage>
        <taxon>Eukaryota</taxon>
        <taxon>Metazoa</taxon>
        <taxon>Ecdysozoa</taxon>
        <taxon>Arthropoda</taxon>
        <taxon>Chelicerata</taxon>
        <taxon>Arachnida</taxon>
        <taxon>Araneae</taxon>
        <taxon>Araneomorphae</taxon>
        <taxon>Entelegynae</taxon>
        <taxon>Araneoidea</taxon>
        <taxon>Araneidae</taxon>
        <taxon>Argiope</taxon>
    </lineage>
</organism>
<dbReference type="GO" id="GO:0008610">
    <property type="term" value="P:lipid biosynthetic process"/>
    <property type="evidence" value="ECO:0007669"/>
    <property type="project" value="UniProtKB-ARBA"/>
</dbReference>
<dbReference type="PANTHER" id="PTHR24300:SF403">
    <property type="entry name" value="CYTOCHROME P450 306A1"/>
    <property type="match status" value="1"/>
</dbReference>
<dbReference type="FunFam" id="1.10.630.10:FF:000049">
    <property type="entry name" value="steroid 21-hydroxylase isoform X1"/>
    <property type="match status" value="1"/>
</dbReference>
<keyword evidence="9 22" id="KW-0560">Oxidoreductase</keyword>
<evidence type="ECO:0000256" key="21">
    <source>
        <dbReference type="PIRSR" id="PIRSR602401-1"/>
    </source>
</evidence>
<keyword evidence="11 22" id="KW-0503">Monooxygenase</keyword>
<evidence type="ECO:0000256" key="13">
    <source>
        <dbReference type="ARBA" id="ARBA00023136"/>
    </source>
</evidence>
<comment type="similarity">
    <text evidence="4 22">Belongs to the cytochrome P450 family.</text>
</comment>
<dbReference type="GO" id="GO:0006082">
    <property type="term" value="P:organic acid metabolic process"/>
    <property type="evidence" value="ECO:0007669"/>
    <property type="project" value="TreeGrafter"/>
</dbReference>
<dbReference type="InterPro" id="IPR036396">
    <property type="entry name" value="Cyt_P450_sf"/>
</dbReference>
<evidence type="ECO:0000256" key="1">
    <source>
        <dbReference type="ARBA" id="ARBA00004184"/>
    </source>
</evidence>
<evidence type="ECO:0000256" key="20">
    <source>
        <dbReference type="ARBA" id="ARBA00044342"/>
    </source>
</evidence>
<dbReference type="GO" id="GO:0006805">
    <property type="term" value="P:xenobiotic metabolic process"/>
    <property type="evidence" value="ECO:0007669"/>
    <property type="project" value="TreeGrafter"/>
</dbReference>
<dbReference type="PROSITE" id="PS00086">
    <property type="entry name" value="CYTOCHROME_P450"/>
    <property type="match status" value="1"/>
</dbReference>
<dbReference type="PRINTS" id="PR00463">
    <property type="entry name" value="EP450I"/>
</dbReference>
<keyword evidence="7" id="KW-0256">Endoplasmic reticulum</keyword>
<dbReference type="GO" id="GO:0005506">
    <property type="term" value="F:iron ion binding"/>
    <property type="evidence" value="ECO:0007669"/>
    <property type="project" value="InterPro"/>
</dbReference>
<keyword evidence="23" id="KW-1133">Transmembrane helix</keyword>
<keyword evidence="6 21" id="KW-0479">Metal-binding</keyword>
<evidence type="ECO:0000256" key="3">
    <source>
        <dbReference type="ARBA" id="ARBA00004586"/>
    </source>
</evidence>
<dbReference type="InterPro" id="IPR008069">
    <property type="entry name" value="Cyt_P450_E_grp-I_CYP2D-like"/>
</dbReference>